<dbReference type="RefSeq" id="WP_185244838.1">
    <property type="nucleotide sequence ID" value="NZ_AP023213.1"/>
</dbReference>
<dbReference type="KEGG" id="gbn:GEOBRER4_14300"/>
<protein>
    <submittedName>
        <fullName evidence="3">SAM-dependent methyltransferase, MidA</fullName>
    </submittedName>
</protein>
<dbReference type="GO" id="GO:0035243">
    <property type="term" value="F:protein-arginine omega-N symmetric methyltransferase activity"/>
    <property type="evidence" value="ECO:0007669"/>
    <property type="project" value="TreeGrafter"/>
</dbReference>
<evidence type="ECO:0000313" key="3">
    <source>
        <dbReference type="EMBL" id="BCG46680.1"/>
    </source>
</evidence>
<keyword evidence="2 3" id="KW-0808">Transferase</keyword>
<gene>
    <name evidence="3" type="ORF">GEOBRER4_n1489</name>
</gene>
<dbReference type="SUPFAM" id="SSF53335">
    <property type="entry name" value="S-adenosyl-L-methionine-dependent methyltransferases"/>
    <property type="match status" value="1"/>
</dbReference>
<dbReference type="PANTHER" id="PTHR12049">
    <property type="entry name" value="PROTEIN ARGININE METHYLTRANSFERASE NDUFAF7, MITOCHONDRIAL"/>
    <property type="match status" value="1"/>
</dbReference>
<dbReference type="PANTHER" id="PTHR12049:SF7">
    <property type="entry name" value="PROTEIN ARGININE METHYLTRANSFERASE NDUFAF7, MITOCHONDRIAL"/>
    <property type="match status" value="1"/>
</dbReference>
<dbReference type="GO" id="GO:0032259">
    <property type="term" value="P:methylation"/>
    <property type="evidence" value="ECO:0007669"/>
    <property type="project" value="UniProtKB-KW"/>
</dbReference>
<dbReference type="InterPro" id="IPR029063">
    <property type="entry name" value="SAM-dependent_MTases_sf"/>
</dbReference>
<proteinExistence type="predicted"/>
<sequence length="386" mass="42737">MADGAATTKLAEIILNRIRTSGDITFASFMDAALYEPGLGYYTSAGRKVGAEGDFYTSMNVHSAFGRLIAREICRFWEQLDSPASFTIAEAGAGGGQLAQDILDGISEERPEFYRALTYRLIEKEPSLQQAQAARLSHHADRLAWSSPDELAAGTLSFTGCIISNELFDAMPVHIVELTEAGLREVYVSANDKGFVERLLPPSTPELEKYLRKYDVALLPGQRAEINLAASGWIAQAAATLTRGFVLTIDYGYLAGELYAPQRRNGTLLCYYKHSTNENPYQLVGEQDITTHINFSQLIVDGEEAGLKKAWYGEQYRFLLSAGLMEELIRLEAQAKDEQESLKHRLALKKLMLPEGGMGDTFKVLIQSKGVDNPQLLCMRKWGMGL</sequence>
<evidence type="ECO:0000256" key="2">
    <source>
        <dbReference type="ARBA" id="ARBA00022679"/>
    </source>
</evidence>
<dbReference type="InterPro" id="IPR038375">
    <property type="entry name" value="NDUFAF7_sf"/>
</dbReference>
<reference evidence="3 4" key="1">
    <citation type="submission" date="2020-06" db="EMBL/GenBank/DDBJ databases">
        <title>Interaction of electrochemicaly active bacteria, Geobacter bremensis R4 on different carbon anode.</title>
        <authorList>
            <person name="Meng L."/>
            <person name="Yoshida N."/>
        </authorList>
    </citation>
    <scope>NUCLEOTIDE SEQUENCE [LARGE SCALE GENOMIC DNA]</scope>
    <source>
        <strain evidence="3 4">R4</strain>
    </source>
</reference>
<accession>A0A6S6M010</accession>
<evidence type="ECO:0000256" key="1">
    <source>
        <dbReference type="ARBA" id="ARBA00022603"/>
    </source>
</evidence>
<keyword evidence="4" id="KW-1185">Reference proteome</keyword>
<dbReference type="Pfam" id="PF02636">
    <property type="entry name" value="Methyltransf_28"/>
    <property type="match status" value="1"/>
</dbReference>
<dbReference type="InterPro" id="IPR003788">
    <property type="entry name" value="NDUFAF7"/>
</dbReference>
<dbReference type="AlphaFoldDB" id="A0A6S6M010"/>
<dbReference type="EMBL" id="AP023213">
    <property type="protein sequence ID" value="BCG46680.1"/>
    <property type="molecule type" value="Genomic_DNA"/>
</dbReference>
<name>A0A6S6M010_9BACT</name>
<keyword evidence="1 3" id="KW-0489">Methyltransferase</keyword>
<organism evidence="3 4">
    <name type="scientific">Citrifermentans bremense</name>
    <dbReference type="NCBI Taxonomy" id="60035"/>
    <lineage>
        <taxon>Bacteria</taxon>
        <taxon>Pseudomonadati</taxon>
        <taxon>Thermodesulfobacteriota</taxon>
        <taxon>Desulfuromonadia</taxon>
        <taxon>Geobacterales</taxon>
        <taxon>Geobacteraceae</taxon>
        <taxon>Citrifermentans</taxon>
    </lineage>
</organism>
<evidence type="ECO:0000313" key="4">
    <source>
        <dbReference type="Proteomes" id="UP000515472"/>
    </source>
</evidence>
<dbReference type="Proteomes" id="UP000515472">
    <property type="component" value="Chromosome"/>
</dbReference>
<dbReference type="Gene3D" id="3.40.50.12710">
    <property type="match status" value="1"/>
</dbReference>